<proteinExistence type="predicted"/>
<evidence type="ECO:0000313" key="2">
    <source>
        <dbReference type="EMBL" id="OLO12918.1"/>
    </source>
</evidence>
<feature type="transmembrane region" description="Helical" evidence="1">
    <location>
        <begin position="117"/>
        <end position="137"/>
    </location>
</feature>
<comment type="caution">
    <text evidence="2">The sequence shown here is derived from an EMBL/GenBank/DDBJ whole genome shotgun (WGS) entry which is preliminary data.</text>
</comment>
<evidence type="ECO:0000313" key="3">
    <source>
        <dbReference type="Proteomes" id="UP000186806"/>
    </source>
</evidence>
<keyword evidence="1" id="KW-0812">Transmembrane</keyword>
<sequence length="289" mass="32947">MQSKYKTPLTGLFLLGAGLVTITAWQEDDPLTQGLLIAAIIVLTTLAWRHLSHRAWTLMIPLCALLLLTLLWHAPMKYAISVWLWPIMLLAPQPRPMRYALLVAAALGWWHVQAPLGVAQAALSGALLTALMALGLAKATEHSRLRQELERRHRLTPEDSFWSLNRLRQDLTVEWSRRQRENVYAELFVMRPYQRGHKVRRRLKERLAALIHAFEGCYRVDAQTFAVLLISKDEQHAALRRDTITTELQEHCRIRIAAVVPNLDPITLGHELSVQASGLHCRQETIDHA</sequence>
<dbReference type="EMBL" id="MSDQ01000004">
    <property type="protein sequence ID" value="OLO12918.1"/>
    <property type="molecule type" value="Genomic_DNA"/>
</dbReference>
<gene>
    <name evidence="2" type="ORF">BTW10_01495</name>
</gene>
<feature type="transmembrane region" description="Helical" evidence="1">
    <location>
        <begin position="55"/>
        <end position="74"/>
    </location>
</feature>
<feature type="transmembrane region" description="Helical" evidence="1">
    <location>
        <begin position="31"/>
        <end position="48"/>
    </location>
</feature>
<dbReference type="Proteomes" id="UP000186806">
    <property type="component" value="Unassembled WGS sequence"/>
</dbReference>
<dbReference type="RefSeq" id="WP_075367865.1">
    <property type="nucleotide sequence ID" value="NZ_MSDQ01000004.1"/>
</dbReference>
<reference evidence="2 3" key="1">
    <citation type="submission" date="2016-12" db="EMBL/GenBank/DDBJ databases">
        <title>Draft genome sequences of strains Salinicola socius SMB35, Salinicola sp. MH3R3-1 and Chromohalobacter sp. SMB17 from the Verkhnekamsk potash mining region of Russia.</title>
        <authorList>
            <person name="Mavrodi D.V."/>
            <person name="Olsson B.E."/>
            <person name="Korsakova E.S."/>
            <person name="Pyankova A."/>
            <person name="Mavrodi O.V."/>
            <person name="Plotnikova E.G."/>
        </authorList>
    </citation>
    <scope>NUCLEOTIDE SEQUENCE [LARGE SCALE GENOMIC DNA]</scope>
    <source>
        <strain evidence="2 3">SMB17</strain>
    </source>
</reference>
<keyword evidence="1" id="KW-1133">Transmembrane helix</keyword>
<dbReference type="AlphaFoldDB" id="A0A1Q8TGY4"/>
<keyword evidence="1" id="KW-0472">Membrane</keyword>
<organism evidence="2 3">
    <name type="scientific">Chromohalobacter japonicus</name>
    <dbReference type="NCBI Taxonomy" id="223900"/>
    <lineage>
        <taxon>Bacteria</taxon>
        <taxon>Pseudomonadati</taxon>
        <taxon>Pseudomonadota</taxon>
        <taxon>Gammaproteobacteria</taxon>
        <taxon>Oceanospirillales</taxon>
        <taxon>Halomonadaceae</taxon>
        <taxon>Chromohalobacter</taxon>
    </lineage>
</organism>
<protein>
    <submittedName>
        <fullName evidence="2">Uncharacterized protein</fullName>
    </submittedName>
</protein>
<name>A0A1Q8TGY4_9GAMM</name>
<evidence type="ECO:0000256" key="1">
    <source>
        <dbReference type="SAM" id="Phobius"/>
    </source>
</evidence>
<dbReference type="STRING" id="223900.GCA_000821045_02446"/>
<accession>A0A1Q8TGY4</accession>
<feature type="transmembrane region" description="Helical" evidence="1">
    <location>
        <begin position="7"/>
        <end position="25"/>
    </location>
</feature>
<keyword evidence="3" id="KW-1185">Reference proteome</keyword>